<dbReference type="PIRSF" id="PIRSF003230">
    <property type="entry name" value="YbgC"/>
    <property type="match status" value="1"/>
</dbReference>
<protein>
    <submittedName>
        <fullName evidence="3">Uncharacterized protein</fullName>
    </submittedName>
</protein>
<keyword evidence="4" id="KW-1185">Reference proteome</keyword>
<dbReference type="InterPro" id="IPR006684">
    <property type="entry name" value="YbgC/YbaW"/>
</dbReference>
<dbReference type="OrthoDB" id="9800856at2"/>
<dbReference type="Gene3D" id="3.10.129.10">
    <property type="entry name" value="Hotdog Thioesterase"/>
    <property type="match status" value="1"/>
</dbReference>
<dbReference type="FunFam" id="3.10.129.10:FF:000026">
    <property type="entry name" value="Possible 4-hydroxybenzoyl-CoA thioesterase"/>
    <property type="match status" value="1"/>
</dbReference>
<dbReference type="SUPFAM" id="SSF54637">
    <property type="entry name" value="Thioesterase/thiol ester dehydrase-isomerase"/>
    <property type="match status" value="1"/>
</dbReference>
<dbReference type="InterPro" id="IPR050563">
    <property type="entry name" value="4-hydroxybenzoyl-CoA_TE"/>
</dbReference>
<comment type="caution">
    <text evidence="3">The sequence shown here is derived from an EMBL/GenBank/DDBJ whole genome shotgun (WGS) entry which is preliminary data.</text>
</comment>
<sequence>MKIVTTNIDVRYAETDQMGIVHHSNYVVWFEVGRTEFIKDLGYHYAEMEKDGILSPVVDINISYKKPTLYGETVTLKTWVDAYDGLRITYGYEIVNEQKELCVTGRSVHVCVKKEGFRPISIRKYLPKWHDLYEEIKNKNS</sequence>
<dbReference type="AlphaFoldDB" id="A0A162F685"/>
<dbReference type="EMBL" id="LTAO01000001">
    <property type="protein sequence ID" value="KYG34878.1"/>
    <property type="molecule type" value="Genomic_DNA"/>
</dbReference>
<keyword evidence="2" id="KW-0378">Hydrolase</keyword>
<dbReference type="GO" id="GO:0047617">
    <property type="term" value="F:fatty acyl-CoA hydrolase activity"/>
    <property type="evidence" value="ECO:0007669"/>
    <property type="project" value="TreeGrafter"/>
</dbReference>
<name>A0A162F685_9BACI</name>
<evidence type="ECO:0000313" key="4">
    <source>
        <dbReference type="Proteomes" id="UP000075806"/>
    </source>
</evidence>
<gene>
    <name evidence="3" type="ORF">AZF04_00670</name>
</gene>
<evidence type="ECO:0000256" key="1">
    <source>
        <dbReference type="ARBA" id="ARBA00005953"/>
    </source>
</evidence>
<comment type="similarity">
    <text evidence="1">Belongs to the 4-hydroxybenzoyl-CoA thioesterase family.</text>
</comment>
<dbReference type="STRING" id="519424.AZF04_00670"/>
<dbReference type="Proteomes" id="UP000075806">
    <property type="component" value="Unassembled WGS sequence"/>
</dbReference>
<accession>A0A162F685</accession>
<dbReference type="RefSeq" id="WP_061947133.1">
    <property type="nucleotide sequence ID" value="NZ_LTAO01000001.1"/>
</dbReference>
<proteinExistence type="inferred from homology"/>
<dbReference type="CDD" id="cd00586">
    <property type="entry name" value="4HBT"/>
    <property type="match status" value="1"/>
</dbReference>
<dbReference type="PANTHER" id="PTHR31793">
    <property type="entry name" value="4-HYDROXYBENZOYL-COA THIOESTERASE FAMILY MEMBER"/>
    <property type="match status" value="1"/>
</dbReference>
<organism evidence="3 4">
    <name type="scientific">Alkalihalobacillus trypoxylicola</name>
    <dbReference type="NCBI Taxonomy" id="519424"/>
    <lineage>
        <taxon>Bacteria</taxon>
        <taxon>Bacillati</taxon>
        <taxon>Bacillota</taxon>
        <taxon>Bacilli</taxon>
        <taxon>Bacillales</taxon>
        <taxon>Bacillaceae</taxon>
        <taxon>Alkalihalobacillus</taxon>
    </lineage>
</organism>
<dbReference type="InterPro" id="IPR029069">
    <property type="entry name" value="HotDog_dom_sf"/>
</dbReference>
<reference evidence="3" key="1">
    <citation type="submission" date="2016-02" db="EMBL/GenBank/DDBJ databases">
        <title>Genome sequence of Bacillus trypoxylicola KCTC 13244(T).</title>
        <authorList>
            <person name="Jeong H."/>
            <person name="Park S.-H."/>
            <person name="Choi S.-K."/>
        </authorList>
    </citation>
    <scope>NUCLEOTIDE SEQUENCE [LARGE SCALE GENOMIC DNA]</scope>
    <source>
        <strain evidence="3">KCTC 13244</strain>
    </source>
</reference>
<evidence type="ECO:0000256" key="2">
    <source>
        <dbReference type="ARBA" id="ARBA00022801"/>
    </source>
</evidence>
<dbReference type="PANTHER" id="PTHR31793:SF27">
    <property type="entry name" value="NOVEL THIOESTERASE SUPERFAMILY DOMAIN AND SAPOSIN A-TYPE DOMAIN CONTAINING PROTEIN (0610012H03RIK)"/>
    <property type="match status" value="1"/>
</dbReference>
<dbReference type="NCBIfam" id="TIGR00051">
    <property type="entry name" value="YbgC/FadM family acyl-CoA thioesterase"/>
    <property type="match status" value="1"/>
</dbReference>
<evidence type="ECO:0000313" key="3">
    <source>
        <dbReference type="EMBL" id="KYG34878.1"/>
    </source>
</evidence>
<dbReference type="Pfam" id="PF13279">
    <property type="entry name" value="4HBT_2"/>
    <property type="match status" value="1"/>
</dbReference>